<gene>
    <name evidence="1" type="ORF">IV417_10800</name>
</gene>
<dbReference type="Proteomes" id="UP001315686">
    <property type="component" value="Unassembled WGS sequence"/>
</dbReference>
<organism evidence="1 2">
    <name type="scientific">Harenicola maris</name>
    <dbReference type="NCBI Taxonomy" id="2841044"/>
    <lineage>
        <taxon>Bacteria</taxon>
        <taxon>Pseudomonadati</taxon>
        <taxon>Pseudomonadota</taxon>
        <taxon>Alphaproteobacteria</taxon>
        <taxon>Rhodobacterales</taxon>
        <taxon>Paracoccaceae</taxon>
        <taxon>Harenicola</taxon>
    </lineage>
</organism>
<sequence length="137" mass="14749">MKKLAHQQAGELGEALALAKLNSLGHAAYASPAGAPGHDLMVVVNGSALSVEVKTRQFIDRETEITRWPVLMATKGDADLFLFVALNITTMKPTFYLLTNEQARACHRSDPSRERSGNCLPSAVRAAVEANNFGALQ</sequence>
<dbReference type="InterPro" id="IPR011856">
    <property type="entry name" value="tRNA_endonuc-like_dom_sf"/>
</dbReference>
<reference evidence="1 2" key="1">
    <citation type="journal article" date="2021" name="Arch. Microbiol.">
        <title>Harenicola maris gen. nov., sp. nov. isolated from the Sea of Japan shallow sediments.</title>
        <authorList>
            <person name="Romanenko L.A."/>
            <person name="Kurilenko V.V."/>
            <person name="Chernysheva N.Y."/>
            <person name="Tekutyeva L.A."/>
            <person name="Velansky P.V."/>
            <person name="Svetashev V.I."/>
            <person name="Isaeva M.P."/>
        </authorList>
    </citation>
    <scope>NUCLEOTIDE SEQUENCE [LARGE SCALE GENOMIC DNA]</scope>
    <source>
        <strain evidence="1 2">KMM 3653</strain>
    </source>
</reference>
<dbReference type="GO" id="GO:0003676">
    <property type="term" value="F:nucleic acid binding"/>
    <property type="evidence" value="ECO:0007669"/>
    <property type="project" value="InterPro"/>
</dbReference>
<accession>A0AAP2CPB2</accession>
<proteinExistence type="predicted"/>
<dbReference type="AlphaFoldDB" id="A0AAP2CPB2"/>
<evidence type="ECO:0000313" key="1">
    <source>
        <dbReference type="EMBL" id="MBT0957879.1"/>
    </source>
</evidence>
<name>A0AAP2CPB2_9RHOB</name>
<dbReference type="RefSeq" id="WP_327794101.1">
    <property type="nucleotide sequence ID" value="NZ_JADQAZ010000002.1"/>
</dbReference>
<keyword evidence="2" id="KW-1185">Reference proteome</keyword>
<protein>
    <submittedName>
        <fullName evidence="1">Uncharacterized protein</fullName>
    </submittedName>
</protein>
<dbReference type="Gene3D" id="3.40.1350.10">
    <property type="match status" value="1"/>
</dbReference>
<dbReference type="EMBL" id="JADQAZ010000002">
    <property type="protein sequence ID" value="MBT0957879.1"/>
    <property type="molecule type" value="Genomic_DNA"/>
</dbReference>
<comment type="caution">
    <text evidence="1">The sequence shown here is derived from an EMBL/GenBank/DDBJ whole genome shotgun (WGS) entry which is preliminary data.</text>
</comment>
<evidence type="ECO:0000313" key="2">
    <source>
        <dbReference type="Proteomes" id="UP001315686"/>
    </source>
</evidence>